<accession>A0A3B4F7Q2</accession>
<organism evidence="7">
    <name type="scientific">Pundamilia nyererei</name>
    <dbReference type="NCBI Taxonomy" id="303518"/>
    <lineage>
        <taxon>Eukaryota</taxon>
        <taxon>Metazoa</taxon>
        <taxon>Chordata</taxon>
        <taxon>Craniata</taxon>
        <taxon>Vertebrata</taxon>
        <taxon>Euteleostomi</taxon>
        <taxon>Actinopterygii</taxon>
        <taxon>Neopterygii</taxon>
        <taxon>Teleostei</taxon>
        <taxon>Neoteleostei</taxon>
        <taxon>Acanthomorphata</taxon>
        <taxon>Ovalentaria</taxon>
        <taxon>Cichlomorphae</taxon>
        <taxon>Cichliformes</taxon>
        <taxon>Cichlidae</taxon>
        <taxon>African cichlids</taxon>
        <taxon>Pseudocrenilabrinae</taxon>
        <taxon>Haplochromini</taxon>
        <taxon>Pundamilia</taxon>
    </lineage>
</organism>
<evidence type="ECO:0000256" key="2">
    <source>
        <dbReference type="ARBA" id="ARBA00006843"/>
    </source>
</evidence>
<dbReference type="GeneTree" id="ENSGT01120000274022"/>
<keyword evidence="3 6" id="KW-0812">Transmembrane</keyword>
<keyword evidence="5 6" id="KW-0472">Membrane</keyword>
<dbReference type="InterPro" id="IPR007593">
    <property type="entry name" value="CD225/Dispanin_fam"/>
</dbReference>
<protein>
    <submittedName>
        <fullName evidence="7">Uncharacterized protein</fullName>
    </submittedName>
</protein>
<sequence length="91" mass="10183">MNRTVVDLVFMSFLFQPPKATTCARIRESPQLSPLHIAAELRTTAVNINTDVPVIIEYPQDHIIWSLCCFVYSNPCCLGLAALIYSIKVSL</sequence>
<evidence type="ECO:0000256" key="3">
    <source>
        <dbReference type="ARBA" id="ARBA00022692"/>
    </source>
</evidence>
<dbReference type="PANTHER" id="PTHR13999:SF31">
    <property type="entry name" value="IFITM1-RELATED"/>
    <property type="match status" value="1"/>
</dbReference>
<dbReference type="Ensembl" id="ENSPNYT00000006759.1">
    <property type="protein sequence ID" value="ENSPNYP00000006595.1"/>
    <property type="gene ID" value="ENSPNYG00000005079.1"/>
</dbReference>
<evidence type="ECO:0000256" key="1">
    <source>
        <dbReference type="ARBA" id="ARBA00004370"/>
    </source>
</evidence>
<evidence type="ECO:0000256" key="6">
    <source>
        <dbReference type="SAM" id="Phobius"/>
    </source>
</evidence>
<keyword evidence="4 6" id="KW-1133">Transmembrane helix</keyword>
<dbReference type="PANTHER" id="PTHR13999">
    <property type="entry name" value="INTERFERON INDUCIBLE TRANSMEMBRANE PROTEIN"/>
    <property type="match status" value="1"/>
</dbReference>
<evidence type="ECO:0000313" key="7">
    <source>
        <dbReference type="Ensembl" id="ENSPNYP00000006595.1"/>
    </source>
</evidence>
<evidence type="ECO:0000256" key="4">
    <source>
        <dbReference type="ARBA" id="ARBA00022989"/>
    </source>
</evidence>
<dbReference type="InterPro" id="IPR051517">
    <property type="entry name" value="IFITM_antiviral_protein"/>
</dbReference>
<proteinExistence type="inferred from homology"/>
<comment type="subcellular location">
    <subcellularLocation>
        <location evidence="1">Membrane</location>
    </subcellularLocation>
</comment>
<name>A0A3B4F7Q2_9CICH</name>
<evidence type="ECO:0000256" key="5">
    <source>
        <dbReference type="ARBA" id="ARBA00023136"/>
    </source>
</evidence>
<reference evidence="7" key="1">
    <citation type="submission" date="2023-09" db="UniProtKB">
        <authorList>
            <consortium name="Ensembl"/>
        </authorList>
    </citation>
    <scope>IDENTIFICATION</scope>
</reference>
<feature type="transmembrane region" description="Helical" evidence="6">
    <location>
        <begin position="63"/>
        <end position="85"/>
    </location>
</feature>
<dbReference type="AlphaFoldDB" id="A0A3B4F7Q2"/>
<dbReference type="GO" id="GO:0005886">
    <property type="term" value="C:plasma membrane"/>
    <property type="evidence" value="ECO:0007669"/>
    <property type="project" value="TreeGrafter"/>
</dbReference>
<dbReference type="Pfam" id="PF04505">
    <property type="entry name" value="CD225"/>
    <property type="match status" value="1"/>
</dbReference>
<comment type="similarity">
    <text evidence="2">Belongs to the CD225/Dispanin family.</text>
</comment>